<keyword evidence="2" id="KW-0677">Repeat</keyword>
<dbReference type="PROSITE" id="PS00678">
    <property type="entry name" value="WD_REPEATS_1"/>
    <property type="match status" value="1"/>
</dbReference>
<dbReference type="PANTHER" id="PTHR44436:SF1">
    <property type="entry name" value="F-BOX_WD REPEAT-CONTAINING PROTEIN 2"/>
    <property type="match status" value="1"/>
</dbReference>
<dbReference type="Pfam" id="PF12937">
    <property type="entry name" value="F-box-like"/>
    <property type="match status" value="1"/>
</dbReference>
<dbReference type="PRINTS" id="PR00320">
    <property type="entry name" value="GPROTEINBRPT"/>
</dbReference>
<feature type="non-terminal residue" evidence="5">
    <location>
        <position position="464"/>
    </location>
</feature>
<dbReference type="GeneID" id="20252567"/>
<dbReference type="Gene3D" id="2.130.10.10">
    <property type="entry name" value="YVTN repeat-like/Quinoprotein amine dehydrogenase"/>
    <property type="match status" value="1"/>
</dbReference>
<dbReference type="RefSeq" id="XP_009056642.1">
    <property type="nucleotide sequence ID" value="XM_009058394.1"/>
</dbReference>
<dbReference type="OrthoDB" id="538223at2759"/>
<sequence>ENFPDWLQQTCCTFMKLSNEDRNEVFDSLINVSGAEQLTHLADILPLLIYRDFLVLLPTELRYHVLKYLDGYNLLKCSCVSSKWNDIINNASMVWWERVQQVGAVSIVYCHKDTNKYIKLYKQITQLFQHCACKKCFDYRNLAGHQSRVMAIQYKNGKIASGSDDHTVKIWDAHTGTLLNTVHTHTVCDLWFDEKHVYTSSFDCTNACWEISSGAMQHQLVGHTSAIFSIDVADNHSLVLTGSSDKSVKLWSLAELQPVLVTTLQHYHREWVTKVKFLEVNHEFNYEENVTFASVDKYQCFIWRQQRAGEISKLHTLHSKPGSQFTNFIHHTSDGFALCTWSDTELNSYLDMYTFTDKILTLTRHINLSNIPQRLVRAQLLGVGLKFAVFTGSADIDTLYIYNLLLEKCVCKIPIPQCRSTRNGSSLTLGNKEWLDGLDGSIPTGTLFAGCPQNDDICFVVNWK</sequence>
<feature type="repeat" description="WD" evidence="3">
    <location>
        <begin position="142"/>
        <end position="181"/>
    </location>
</feature>
<dbReference type="InterPro" id="IPR036322">
    <property type="entry name" value="WD40_repeat_dom_sf"/>
</dbReference>
<dbReference type="InterPro" id="IPR001680">
    <property type="entry name" value="WD40_rpt"/>
</dbReference>
<dbReference type="InterPro" id="IPR036047">
    <property type="entry name" value="F-box-like_dom_sf"/>
</dbReference>
<dbReference type="KEGG" id="lgi:LOTGIDRAFT_83266"/>
<dbReference type="Proteomes" id="UP000030746">
    <property type="component" value="Unassembled WGS sequence"/>
</dbReference>
<dbReference type="CTD" id="20252567"/>
<keyword evidence="1 3" id="KW-0853">WD repeat</keyword>
<dbReference type="InterPro" id="IPR042627">
    <property type="entry name" value="FBXW2"/>
</dbReference>
<proteinExistence type="predicted"/>
<dbReference type="Pfam" id="PF00400">
    <property type="entry name" value="WD40"/>
    <property type="match status" value="2"/>
</dbReference>
<gene>
    <name evidence="5" type="ORF">LOTGIDRAFT_83266</name>
</gene>
<dbReference type="InterPro" id="IPR019775">
    <property type="entry name" value="WD40_repeat_CS"/>
</dbReference>
<dbReference type="AlphaFoldDB" id="V4AGY4"/>
<evidence type="ECO:0000256" key="2">
    <source>
        <dbReference type="ARBA" id="ARBA00022737"/>
    </source>
</evidence>
<evidence type="ECO:0000313" key="6">
    <source>
        <dbReference type="Proteomes" id="UP000030746"/>
    </source>
</evidence>
<dbReference type="InterPro" id="IPR020472">
    <property type="entry name" value="WD40_PAC1"/>
</dbReference>
<evidence type="ECO:0000256" key="3">
    <source>
        <dbReference type="PROSITE-ProRule" id="PRU00221"/>
    </source>
</evidence>
<feature type="non-terminal residue" evidence="5">
    <location>
        <position position="1"/>
    </location>
</feature>
<accession>V4AGY4</accession>
<dbReference type="PROSITE" id="PS50294">
    <property type="entry name" value="WD_REPEATS_REGION"/>
    <property type="match status" value="2"/>
</dbReference>
<keyword evidence="6" id="KW-1185">Reference proteome</keyword>
<protein>
    <recommendedName>
        <fullName evidence="4">F-box domain-containing protein</fullName>
    </recommendedName>
</protein>
<dbReference type="InterPro" id="IPR001810">
    <property type="entry name" value="F-box_dom"/>
</dbReference>
<feature type="repeat" description="WD" evidence="3">
    <location>
        <begin position="220"/>
        <end position="261"/>
    </location>
</feature>
<dbReference type="PROSITE" id="PS50181">
    <property type="entry name" value="FBOX"/>
    <property type="match status" value="1"/>
</dbReference>
<dbReference type="PROSITE" id="PS50082">
    <property type="entry name" value="WD_REPEATS_2"/>
    <property type="match status" value="2"/>
</dbReference>
<evidence type="ECO:0000259" key="4">
    <source>
        <dbReference type="PROSITE" id="PS50181"/>
    </source>
</evidence>
<reference evidence="5 6" key="1">
    <citation type="journal article" date="2013" name="Nature">
        <title>Insights into bilaterian evolution from three spiralian genomes.</title>
        <authorList>
            <person name="Simakov O."/>
            <person name="Marletaz F."/>
            <person name="Cho S.J."/>
            <person name="Edsinger-Gonzales E."/>
            <person name="Havlak P."/>
            <person name="Hellsten U."/>
            <person name="Kuo D.H."/>
            <person name="Larsson T."/>
            <person name="Lv J."/>
            <person name="Arendt D."/>
            <person name="Savage R."/>
            <person name="Osoegawa K."/>
            <person name="de Jong P."/>
            <person name="Grimwood J."/>
            <person name="Chapman J.A."/>
            <person name="Shapiro H."/>
            <person name="Aerts A."/>
            <person name="Otillar R.P."/>
            <person name="Terry A.Y."/>
            <person name="Boore J.L."/>
            <person name="Grigoriev I.V."/>
            <person name="Lindberg D.R."/>
            <person name="Seaver E.C."/>
            <person name="Weisblat D.A."/>
            <person name="Putnam N.H."/>
            <person name="Rokhsar D.S."/>
        </authorList>
    </citation>
    <scope>NUCLEOTIDE SEQUENCE [LARGE SCALE GENOMIC DNA]</scope>
</reference>
<organism evidence="5 6">
    <name type="scientific">Lottia gigantea</name>
    <name type="common">Giant owl limpet</name>
    <dbReference type="NCBI Taxonomy" id="225164"/>
    <lineage>
        <taxon>Eukaryota</taxon>
        <taxon>Metazoa</taxon>
        <taxon>Spiralia</taxon>
        <taxon>Lophotrochozoa</taxon>
        <taxon>Mollusca</taxon>
        <taxon>Gastropoda</taxon>
        <taxon>Patellogastropoda</taxon>
        <taxon>Lottioidea</taxon>
        <taxon>Lottiidae</taxon>
        <taxon>Lottia</taxon>
    </lineage>
</organism>
<dbReference type="SUPFAM" id="SSF50978">
    <property type="entry name" value="WD40 repeat-like"/>
    <property type="match status" value="1"/>
</dbReference>
<evidence type="ECO:0000256" key="1">
    <source>
        <dbReference type="ARBA" id="ARBA00022574"/>
    </source>
</evidence>
<dbReference type="InterPro" id="IPR015943">
    <property type="entry name" value="WD40/YVTN_repeat-like_dom_sf"/>
</dbReference>
<dbReference type="PANTHER" id="PTHR44436">
    <property type="entry name" value="F-BOX/WD REPEAT-CONTAINING PROTEIN 2"/>
    <property type="match status" value="1"/>
</dbReference>
<dbReference type="STRING" id="225164.V4AGY4"/>
<dbReference type="SMART" id="SM00256">
    <property type="entry name" value="FBOX"/>
    <property type="match status" value="1"/>
</dbReference>
<name>V4AGY4_LOTGI</name>
<dbReference type="OMA" id="TIACWDW"/>
<dbReference type="SMART" id="SM00320">
    <property type="entry name" value="WD40"/>
    <property type="match status" value="4"/>
</dbReference>
<dbReference type="SUPFAM" id="SSF81383">
    <property type="entry name" value="F-box domain"/>
    <property type="match status" value="1"/>
</dbReference>
<dbReference type="HOGENOM" id="CLU_041488_0_0_1"/>
<dbReference type="Gene3D" id="1.20.1280.50">
    <property type="match status" value="1"/>
</dbReference>
<evidence type="ECO:0000313" key="5">
    <source>
        <dbReference type="EMBL" id="ESO92671.1"/>
    </source>
</evidence>
<feature type="domain" description="F-box" evidence="4">
    <location>
        <begin position="51"/>
        <end position="98"/>
    </location>
</feature>
<dbReference type="EMBL" id="KB202050">
    <property type="protein sequence ID" value="ESO92671.1"/>
    <property type="molecule type" value="Genomic_DNA"/>
</dbReference>